<dbReference type="Pfam" id="PF12937">
    <property type="entry name" value="F-box-like"/>
    <property type="match status" value="1"/>
</dbReference>
<dbReference type="InterPro" id="IPR011041">
    <property type="entry name" value="Quinoprot_gluc/sorb_DH_b-prop"/>
</dbReference>
<dbReference type="HOGENOM" id="CLU_024462_1_0_1"/>
<dbReference type="Pfam" id="PF25499">
    <property type="entry name" value="Beta-prop_pof12"/>
    <property type="match status" value="1"/>
</dbReference>
<keyword evidence="7" id="KW-0853">WD repeat</keyword>
<feature type="domain" description="F-box" evidence="9">
    <location>
        <begin position="25"/>
        <end position="71"/>
    </location>
</feature>
<dbReference type="EMBL" id="KN847342">
    <property type="protein sequence ID" value="KIW37898.1"/>
    <property type="molecule type" value="Genomic_DNA"/>
</dbReference>
<gene>
    <name evidence="10" type="ORF">PV06_09879</name>
</gene>
<organism evidence="10 11">
    <name type="scientific">Exophiala oligosperma</name>
    <dbReference type="NCBI Taxonomy" id="215243"/>
    <lineage>
        <taxon>Eukaryota</taxon>
        <taxon>Fungi</taxon>
        <taxon>Dikarya</taxon>
        <taxon>Ascomycota</taxon>
        <taxon>Pezizomycotina</taxon>
        <taxon>Eurotiomycetes</taxon>
        <taxon>Chaetothyriomycetidae</taxon>
        <taxon>Chaetothyriales</taxon>
        <taxon>Herpotrichiellaceae</taxon>
        <taxon>Exophiala</taxon>
    </lineage>
</organism>
<comment type="function">
    <text evidence="1">Component of the SCF(sconB) E3 ubiquitin ligase complex involved in the regulation of sulfur metabolite repression, probably by mediating the inactivation or degradation of the metR transcription factor.</text>
</comment>
<evidence type="ECO:0000256" key="7">
    <source>
        <dbReference type="PROSITE-ProRule" id="PRU00221"/>
    </source>
</evidence>
<dbReference type="InterPro" id="IPR001680">
    <property type="entry name" value="WD40_rpt"/>
</dbReference>
<name>A0A0D2D3Q5_9EURO</name>
<dbReference type="PROSITE" id="PS50181">
    <property type="entry name" value="FBOX"/>
    <property type="match status" value="1"/>
</dbReference>
<dbReference type="AlphaFoldDB" id="A0A0D2D3Q5"/>
<feature type="compositionally biased region" description="Basic and acidic residues" evidence="8">
    <location>
        <begin position="1"/>
        <end position="12"/>
    </location>
</feature>
<dbReference type="OrthoDB" id="3219396at2759"/>
<proteinExistence type="inferred from homology"/>
<dbReference type="STRING" id="215243.A0A0D2D3Q5"/>
<dbReference type="RefSeq" id="XP_016258114.1">
    <property type="nucleotide sequence ID" value="XM_016411360.1"/>
</dbReference>
<comment type="subunit">
    <text evidence="3">Component of the SCF(sconB) E3 ubiquitin ligase complex.</text>
</comment>
<dbReference type="SUPFAM" id="SSF50952">
    <property type="entry name" value="Soluble quinoprotein glucose dehydrogenase"/>
    <property type="match status" value="1"/>
</dbReference>
<dbReference type="PROSITE" id="PS50082">
    <property type="entry name" value="WD_REPEATS_2"/>
    <property type="match status" value="1"/>
</dbReference>
<accession>A0A0D2D3Q5</accession>
<evidence type="ECO:0000313" key="11">
    <source>
        <dbReference type="Proteomes" id="UP000053342"/>
    </source>
</evidence>
<evidence type="ECO:0000256" key="8">
    <source>
        <dbReference type="SAM" id="MobiDB-lite"/>
    </source>
</evidence>
<evidence type="ECO:0000256" key="5">
    <source>
        <dbReference type="ARBA" id="ARBA00030034"/>
    </source>
</evidence>
<dbReference type="GeneID" id="27361953"/>
<dbReference type="Gene3D" id="1.20.1280.50">
    <property type="match status" value="1"/>
</dbReference>
<dbReference type="InterPro" id="IPR036047">
    <property type="entry name" value="F-box-like_dom_sf"/>
</dbReference>
<evidence type="ECO:0000259" key="9">
    <source>
        <dbReference type="PROSITE" id="PS50181"/>
    </source>
</evidence>
<evidence type="ECO:0000313" key="10">
    <source>
        <dbReference type="EMBL" id="KIW37898.1"/>
    </source>
</evidence>
<dbReference type="VEuPathDB" id="FungiDB:PV06_09879"/>
<dbReference type="SUPFAM" id="SSF81383">
    <property type="entry name" value="F-box domain"/>
    <property type="match status" value="1"/>
</dbReference>
<evidence type="ECO:0000256" key="1">
    <source>
        <dbReference type="ARBA" id="ARBA00002730"/>
    </source>
</evidence>
<feature type="region of interest" description="Disordered" evidence="8">
    <location>
        <begin position="1"/>
        <end position="21"/>
    </location>
</feature>
<feature type="repeat" description="WD" evidence="7">
    <location>
        <begin position="413"/>
        <end position="454"/>
    </location>
</feature>
<evidence type="ECO:0000256" key="4">
    <source>
        <dbReference type="ARBA" id="ARBA00015819"/>
    </source>
</evidence>
<evidence type="ECO:0000256" key="2">
    <source>
        <dbReference type="ARBA" id="ARBA00007968"/>
    </source>
</evidence>
<protein>
    <recommendedName>
        <fullName evidence="4">Probable E3 ubiquitin ligase complex SCF subunit sconB</fullName>
    </recommendedName>
    <alternativeName>
        <fullName evidence="6">Sulfur controller B</fullName>
    </alternativeName>
    <alternativeName>
        <fullName evidence="5">Sulfur metabolite repression control protein B</fullName>
    </alternativeName>
</protein>
<dbReference type="InterPro" id="IPR001810">
    <property type="entry name" value="F-box_dom"/>
</dbReference>
<sequence length="525" mass="58641">MAKRRRVDDSNDTRPPVKRCRTGSKRNLLDISDEILLRVLYFLPTQDLLRTERVSRRFHTLASDGEIWKAKYYDTWIDHRARRLPPEKTQEGSRQRVKILRWLEHGQKLRDGATIDWKRQFKIKTNWAAGAAKVHEVEVANPPTPPVIARVLKGVVFTFDRLSGLRAWTTLAGTRTLKARLPFETSRAATAMAVDSLDGVTHILLGFEDGSFSTYMFTNESGFEDRGSHQTTDGPLVAAALAMPYAMTISKTKFLSLYDLTVSTQVERPDANLVPVARLQSDASFSPVSLALRRTPKRIIATVAYAFHRLNSGWCMGLQEIVMSSSGVVMDSRLTSTIDTPFDAQYQGRDSWKMSTRSTSSLPFPLHPPLMSPPTSLSYEHPFLVCSLADNTIMSFLVTSNENKLEISAGRRLWGHTSAVSGAEVNNRGKAVSVSSRGDEIRVWELEPVMTTNSQSKASTQIKAVDGFSGVTAALARRGTGLGLALHEMKRELSLTRSWVGFDDEQVVVLGERDQKLIMALYDFT</sequence>
<comment type="similarity">
    <text evidence="2">Belongs to the WD repeat MET30/SCONB/SCON-2 family.</text>
</comment>
<evidence type="ECO:0000256" key="3">
    <source>
        <dbReference type="ARBA" id="ARBA00011725"/>
    </source>
</evidence>
<reference evidence="10 11" key="1">
    <citation type="submission" date="2015-01" db="EMBL/GenBank/DDBJ databases">
        <title>The Genome Sequence of Exophiala oligosperma CBS72588.</title>
        <authorList>
            <consortium name="The Broad Institute Genomics Platform"/>
            <person name="Cuomo C."/>
            <person name="de Hoog S."/>
            <person name="Gorbushina A."/>
            <person name="Stielow B."/>
            <person name="Teixiera M."/>
            <person name="Abouelleil A."/>
            <person name="Chapman S.B."/>
            <person name="Priest M."/>
            <person name="Young S.K."/>
            <person name="Wortman J."/>
            <person name="Nusbaum C."/>
            <person name="Birren B."/>
        </authorList>
    </citation>
    <scope>NUCLEOTIDE SEQUENCE [LARGE SCALE GENOMIC DNA]</scope>
    <source>
        <strain evidence="10 11">CBS 72588</strain>
    </source>
</reference>
<keyword evidence="11" id="KW-1185">Reference proteome</keyword>
<dbReference type="SMART" id="SM00256">
    <property type="entry name" value="FBOX"/>
    <property type="match status" value="1"/>
</dbReference>
<evidence type="ECO:0000256" key="6">
    <source>
        <dbReference type="ARBA" id="ARBA00032113"/>
    </source>
</evidence>
<dbReference type="Proteomes" id="UP000053342">
    <property type="component" value="Unassembled WGS sequence"/>
</dbReference>